<dbReference type="GO" id="GO:0008198">
    <property type="term" value="F:ferrous iron binding"/>
    <property type="evidence" value="ECO:0007669"/>
    <property type="project" value="InterPro"/>
</dbReference>
<evidence type="ECO:0000259" key="8">
    <source>
        <dbReference type="PROSITE" id="PS51819"/>
    </source>
</evidence>
<proteinExistence type="inferred from homology"/>
<dbReference type="PROSITE" id="PS51819">
    <property type="entry name" value="VOC"/>
    <property type="match status" value="1"/>
</dbReference>
<evidence type="ECO:0000256" key="2">
    <source>
        <dbReference type="ARBA" id="ARBA00008784"/>
    </source>
</evidence>
<gene>
    <name evidence="9" type="ORF">METZ01_LOCUS42604</name>
</gene>
<reference evidence="9" key="1">
    <citation type="submission" date="2018-05" db="EMBL/GenBank/DDBJ databases">
        <authorList>
            <person name="Lanie J.A."/>
            <person name="Ng W.-L."/>
            <person name="Kazmierczak K.M."/>
            <person name="Andrzejewski T.M."/>
            <person name="Davidsen T.M."/>
            <person name="Wayne K.J."/>
            <person name="Tettelin H."/>
            <person name="Glass J.I."/>
            <person name="Rusch D."/>
            <person name="Podicherti R."/>
            <person name="Tsui H.-C.T."/>
            <person name="Winkler M.E."/>
        </authorList>
    </citation>
    <scope>NUCLEOTIDE SEQUENCE</scope>
</reference>
<evidence type="ECO:0000256" key="1">
    <source>
        <dbReference type="ARBA" id="ARBA00001954"/>
    </source>
</evidence>
<dbReference type="InterPro" id="IPR000486">
    <property type="entry name" value="Xdiol_ring_cleave_dOase_1/2"/>
</dbReference>
<keyword evidence="3" id="KW-0479">Metal-binding</keyword>
<evidence type="ECO:0000256" key="7">
    <source>
        <dbReference type="ARBA" id="ARBA00023004"/>
    </source>
</evidence>
<keyword evidence="5" id="KW-0223">Dioxygenase</keyword>
<keyword evidence="6" id="KW-0560">Oxidoreductase</keyword>
<dbReference type="Gene3D" id="3.10.180.10">
    <property type="entry name" value="2,3-Dihydroxybiphenyl 1,2-Dioxygenase, domain 1"/>
    <property type="match status" value="1"/>
</dbReference>
<comment type="cofactor">
    <cofactor evidence="1">
        <name>Fe(2+)</name>
        <dbReference type="ChEBI" id="CHEBI:29033"/>
    </cofactor>
</comment>
<sequence length="193" mass="20880">MADTAGSTGFHHVAYACRDGEATRHFYEDLMGMPLVHTEVKAVEGGFFRHLFFDTGDESCIAFFEVSGVGEAPGWRSDVSVGNGLPVWVNHVAFAADEVRMAEARGRLDAAGITPLMEVDHGWCHSLYYMDPNGIMVEFCRDTGGFAADPAAAADRLTSTEDTDASTVIQEVTREGLRGFDPLPAQRTDQAGT</sequence>
<dbReference type="InterPro" id="IPR052537">
    <property type="entry name" value="Extradiol_RC_dioxygenase"/>
</dbReference>
<dbReference type="PANTHER" id="PTHR36110">
    <property type="entry name" value="RING-CLEAVING DIOXYGENASE MHQE-RELATED"/>
    <property type="match status" value="1"/>
</dbReference>
<organism evidence="9">
    <name type="scientific">marine metagenome</name>
    <dbReference type="NCBI Taxonomy" id="408172"/>
    <lineage>
        <taxon>unclassified sequences</taxon>
        <taxon>metagenomes</taxon>
        <taxon>ecological metagenomes</taxon>
    </lineage>
</organism>
<comment type="similarity">
    <text evidence="2">Belongs to the extradiol ring-cleavage dioxygenase family.</text>
</comment>
<dbReference type="CDD" id="cd06587">
    <property type="entry name" value="VOC"/>
    <property type="match status" value="1"/>
</dbReference>
<dbReference type="InterPro" id="IPR004360">
    <property type="entry name" value="Glyas_Fos-R_dOase_dom"/>
</dbReference>
<dbReference type="PROSITE" id="PS00082">
    <property type="entry name" value="EXTRADIOL_DIOXYGENAS"/>
    <property type="match status" value="1"/>
</dbReference>
<protein>
    <recommendedName>
        <fullName evidence="8">VOC domain-containing protein</fullName>
    </recommendedName>
</protein>
<evidence type="ECO:0000256" key="5">
    <source>
        <dbReference type="ARBA" id="ARBA00022964"/>
    </source>
</evidence>
<keyword evidence="4" id="KW-0058">Aromatic hydrocarbons catabolism</keyword>
<evidence type="ECO:0000256" key="3">
    <source>
        <dbReference type="ARBA" id="ARBA00022723"/>
    </source>
</evidence>
<dbReference type="InterPro" id="IPR029068">
    <property type="entry name" value="Glyas_Bleomycin-R_OHBP_Dase"/>
</dbReference>
<dbReference type="SUPFAM" id="SSF54593">
    <property type="entry name" value="Glyoxalase/Bleomycin resistance protein/Dihydroxybiphenyl dioxygenase"/>
    <property type="match status" value="1"/>
</dbReference>
<keyword evidence="7" id="KW-0408">Iron</keyword>
<dbReference type="PANTHER" id="PTHR36110:SF4">
    <property type="entry name" value="RING-CLEAVING DIOXYGENASE MHQA-RELATED"/>
    <property type="match status" value="1"/>
</dbReference>
<dbReference type="AlphaFoldDB" id="A0A381RDK8"/>
<name>A0A381RDK8_9ZZZZ</name>
<evidence type="ECO:0000313" key="9">
    <source>
        <dbReference type="EMBL" id="SUZ89750.1"/>
    </source>
</evidence>
<evidence type="ECO:0000256" key="6">
    <source>
        <dbReference type="ARBA" id="ARBA00023002"/>
    </source>
</evidence>
<dbReference type="InterPro" id="IPR037523">
    <property type="entry name" value="VOC_core"/>
</dbReference>
<accession>A0A381RDK8</accession>
<dbReference type="GO" id="GO:0051213">
    <property type="term" value="F:dioxygenase activity"/>
    <property type="evidence" value="ECO:0007669"/>
    <property type="project" value="UniProtKB-KW"/>
</dbReference>
<dbReference type="Pfam" id="PF00903">
    <property type="entry name" value="Glyoxalase"/>
    <property type="match status" value="1"/>
</dbReference>
<dbReference type="EMBL" id="UINC01001838">
    <property type="protein sequence ID" value="SUZ89750.1"/>
    <property type="molecule type" value="Genomic_DNA"/>
</dbReference>
<feature type="domain" description="VOC" evidence="8">
    <location>
        <begin position="9"/>
        <end position="142"/>
    </location>
</feature>
<evidence type="ECO:0000256" key="4">
    <source>
        <dbReference type="ARBA" id="ARBA00022797"/>
    </source>
</evidence>